<dbReference type="SMART" id="SM00866">
    <property type="entry name" value="UTRA"/>
    <property type="match status" value="1"/>
</dbReference>
<evidence type="ECO:0000313" key="6">
    <source>
        <dbReference type="Proteomes" id="UP001589702"/>
    </source>
</evidence>
<evidence type="ECO:0000256" key="1">
    <source>
        <dbReference type="ARBA" id="ARBA00023015"/>
    </source>
</evidence>
<dbReference type="InterPro" id="IPR050679">
    <property type="entry name" value="Bact_HTH_transcr_reg"/>
</dbReference>
<dbReference type="InterPro" id="IPR036390">
    <property type="entry name" value="WH_DNA-bd_sf"/>
</dbReference>
<dbReference type="RefSeq" id="WP_234751052.1">
    <property type="nucleotide sequence ID" value="NZ_BAAAWN010000001.1"/>
</dbReference>
<organism evidence="5 6">
    <name type="scientific">Arthrobacter ramosus</name>
    <dbReference type="NCBI Taxonomy" id="1672"/>
    <lineage>
        <taxon>Bacteria</taxon>
        <taxon>Bacillati</taxon>
        <taxon>Actinomycetota</taxon>
        <taxon>Actinomycetes</taxon>
        <taxon>Micrococcales</taxon>
        <taxon>Micrococcaceae</taxon>
        <taxon>Arthrobacter</taxon>
    </lineage>
</organism>
<dbReference type="SUPFAM" id="SSF46785">
    <property type="entry name" value="Winged helix' DNA-binding domain"/>
    <property type="match status" value="1"/>
</dbReference>
<keyword evidence="2" id="KW-0238">DNA-binding</keyword>
<dbReference type="SMART" id="SM00345">
    <property type="entry name" value="HTH_GNTR"/>
    <property type="match status" value="1"/>
</dbReference>
<evidence type="ECO:0000313" key="5">
    <source>
        <dbReference type="EMBL" id="MFB9820222.1"/>
    </source>
</evidence>
<sequence length="233" mass="26346">MQVKHEWVREEILQNMSGLEPDAPLPQERELAERYQVSRSTVRQALKNLATEGRIYAVRGRGTFVASQRISKDSRLTSFTEDMIARGQRPGTRLLQVEQVPAAPEIAAKLELESGSAILHLERLRLADGFPMCFEEIWLPAHMYPGLQHQDLERPLYGVFAASYNLRIDRAEQQISAQILKGRIADLLNVPPGSAALVVVRRSSDEKGRIAEYAKSIYRADRYDFQLTVSRSG</sequence>
<dbReference type="PRINTS" id="PR00035">
    <property type="entry name" value="HTHGNTR"/>
</dbReference>
<gene>
    <name evidence="5" type="ORF">ACFFP1_12025</name>
</gene>
<accession>A0ABV5Y225</accession>
<comment type="caution">
    <text evidence="5">The sequence shown here is derived from an EMBL/GenBank/DDBJ whole genome shotgun (WGS) entry which is preliminary data.</text>
</comment>
<dbReference type="SUPFAM" id="SSF64288">
    <property type="entry name" value="Chorismate lyase-like"/>
    <property type="match status" value="1"/>
</dbReference>
<dbReference type="CDD" id="cd07377">
    <property type="entry name" value="WHTH_GntR"/>
    <property type="match status" value="1"/>
</dbReference>
<dbReference type="InterPro" id="IPR000524">
    <property type="entry name" value="Tscrpt_reg_HTH_GntR"/>
</dbReference>
<dbReference type="Pfam" id="PF00392">
    <property type="entry name" value="GntR"/>
    <property type="match status" value="1"/>
</dbReference>
<dbReference type="Gene3D" id="1.10.10.10">
    <property type="entry name" value="Winged helix-like DNA-binding domain superfamily/Winged helix DNA-binding domain"/>
    <property type="match status" value="1"/>
</dbReference>
<dbReference type="PANTHER" id="PTHR44846">
    <property type="entry name" value="MANNOSYL-D-GLYCERATE TRANSPORT/METABOLISM SYSTEM REPRESSOR MNGR-RELATED"/>
    <property type="match status" value="1"/>
</dbReference>
<name>A0ABV5Y225_ARTRM</name>
<dbReference type="Gene3D" id="3.40.1410.10">
    <property type="entry name" value="Chorismate lyase-like"/>
    <property type="match status" value="1"/>
</dbReference>
<dbReference type="InterPro" id="IPR036388">
    <property type="entry name" value="WH-like_DNA-bd_sf"/>
</dbReference>
<evidence type="ECO:0000259" key="4">
    <source>
        <dbReference type="PROSITE" id="PS50949"/>
    </source>
</evidence>
<keyword evidence="6" id="KW-1185">Reference proteome</keyword>
<dbReference type="Pfam" id="PF07702">
    <property type="entry name" value="UTRA"/>
    <property type="match status" value="1"/>
</dbReference>
<dbReference type="EMBL" id="JBHMBC010000018">
    <property type="protein sequence ID" value="MFB9820222.1"/>
    <property type="molecule type" value="Genomic_DNA"/>
</dbReference>
<dbReference type="InterPro" id="IPR011663">
    <property type="entry name" value="UTRA"/>
</dbReference>
<feature type="domain" description="HTH gntR-type" evidence="4">
    <location>
        <begin position="1"/>
        <end position="68"/>
    </location>
</feature>
<dbReference type="InterPro" id="IPR028978">
    <property type="entry name" value="Chorismate_lyase_/UTRA_dom_sf"/>
</dbReference>
<protein>
    <submittedName>
        <fullName evidence="5">GntR family transcriptional regulator</fullName>
    </submittedName>
</protein>
<reference evidence="5 6" key="1">
    <citation type="submission" date="2024-09" db="EMBL/GenBank/DDBJ databases">
        <authorList>
            <person name="Sun Q."/>
            <person name="Mori K."/>
        </authorList>
    </citation>
    <scope>NUCLEOTIDE SEQUENCE [LARGE SCALE GENOMIC DNA]</scope>
    <source>
        <strain evidence="5 6">JCM 1334</strain>
    </source>
</reference>
<dbReference type="Proteomes" id="UP001589702">
    <property type="component" value="Unassembled WGS sequence"/>
</dbReference>
<keyword evidence="3" id="KW-0804">Transcription</keyword>
<proteinExistence type="predicted"/>
<dbReference type="PANTHER" id="PTHR44846:SF1">
    <property type="entry name" value="MANNOSYL-D-GLYCERATE TRANSPORT_METABOLISM SYSTEM REPRESSOR MNGR-RELATED"/>
    <property type="match status" value="1"/>
</dbReference>
<keyword evidence="1" id="KW-0805">Transcription regulation</keyword>
<evidence type="ECO:0000256" key="3">
    <source>
        <dbReference type="ARBA" id="ARBA00023163"/>
    </source>
</evidence>
<dbReference type="PROSITE" id="PS50949">
    <property type="entry name" value="HTH_GNTR"/>
    <property type="match status" value="1"/>
</dbReference>
<evidence type="ECO:0000256" key="2">
    <source>
        <dbReference type="ARBA" id="ARBA00023125"/>
    </source>
</evidence>